<dbReference type="GO" id="GO:0016740">
    <property type="term" value="F:transferase activity"/>
    <property type="evidence" value="ECO:0007669"/>
    <property type="project" value="UniProtKB-KW"/>
</dbReference>
<evidence type="ECO:0000259" key="5">
    <source>
        <dbReference type="SMART" id="SM00672"/>
    </source>
</evidence>
<dbReference type="Pfam" id="PF05686">
    <property type="entry name" value="Glyco_transf_90"/>
    <property type="match status" value="1"/>
</dbReference>
<evidence type="ECO:0000256" key="4">
    <source>
        <dbReference type="SAM" id="Phobius"/>
    </source>
</evidence>
<sequence length="583" mass="65830">MRFRAKSSERGGRKGRENCRVARWGRGNRCRGAFYNGEYYGPVPNITKLLASNGRLKLVNGVVFSVADEKLRRRRLRRPGVERRLTLPLLLAAAALLLLSLQTLTSSLSSLSSRTPTLTGHNLAPTPWHPFPRPNPNPNPNPNLSLLRCAYLSCPLSSAVARRKIPSSSAPDPARPRPACPGFFRAIRRDLAPWRRARISAALLEDARRRAAMRVVVAGGGRRLFVDLYYACVQSRALFTVWGILQLMRRYPGILPDADLMFDCMDRPAINRSDYRSDDPDAPIPRRCSDTAPLRTISTFPFRIGPFGVALRSKPEINIKPWNEEFRSIKLGAQAVKWKKRAKTAYWKGNPNVESPVRTALLSCNDSKTWGARIMRQDWGEESSSGFQKSKLSSQCNHRYKIYAEGYAWSVSLKYILSCGSLAFVVDPQYEDFFSRGLVPKENYWPVSSADLCRSIKSAVDWGNTHPSQAEAIGKRGQKLMQDLDMDRVYDYMYHLIVEYSKLLDFKPTPPPSAQEVCVDSLLCVADEQQRQFLERSAASPSPTYPCTLPPPSFDSERRLSKRLQKVRSGIREERTRQAESAA</sequence>
<dbReference type="PANTHER" id="PTHR12203">
    <property type="entry name" value="KDEL LYS-ASP-GLU-LEU CONTAINING - RELATED"/>
    <property type="match status" value="1"/>
</dbReference>
<evidence type="ECO:0000256" key="1">
    <source>
        <dbReference type="ARBA" id="ARBA00010118"/>
    </source>
</evidence>
<name>A0A6V7PFG7_ANACO</name>
<reference evidence="6" key="1">
    <citation type="submission" date="2020-07" db="EMBL/GenBank/DDBJ databases">
        <authorList>
            <person name="Lin J."/>
        </authorList>
    </citation>
    <scope>NUCLEOTIDE SEQUENCE</scope>
</reference>
<dbReference type="InterPro" id="IPR051091">
    <property type="entry name" value="O-Glucosyltr/Glycosyltrsf_90"/>
</dbReference>
<dbReference type="SMART" id="SM00672">
    <property type="entry name" value="CAP10"/>
    <property type="match status" value="1"/>
</dbReference>
<keyword evidence="2" id="KW-0808">Transferase</keyword>
<keyword evidence="4" id="KW-0812">Transmembrane</keyword>
<feature type="transmembrane region" description="Helical" evidence="4">
    <location>
        <begin position="85"/>
        <end position="104"/>
    </location>
</feature>
<dbReference type="PANTHER" id="PTHR12203:SF35">
    <property type="entry name" value="PROTEIN O-GLUCOSYLTRANSFERASE 1"/>
    <property type="match status" value="1"/>
</dbReference>
<dbReference type="InterPro" id="IPR006598">
    <property type="entry name" value="CAP10"/>
</dbReference>
<evidence type="ECO:0000256" key="2">
    <source>
        <dbReference type="ARBA" id="ARBA00022679"/>
    </source>
</evidence>
<evidence type="ECO:0000256" key="3">
    <source>
        <dbReference type="SAM" id="MobiDB-lite"/>
    </source>
</evidence>
<dbReference type="EMBL" id="LR862130">
    <property type="protein sequence ID" value="CAD1829630.1"/>
    <property type="molecule type" value="Genomic_DNA"/>
</dbReference>
<gene>
    <name evidence="6" type="ORF">CB5_LOCUS12841</name>
</gene>
<proteinExistence type="inferred from homology"/>
<organism evidence="6">
    <name type="scientific">Ananas comosus var. bracteatus</name>
    <name type="common">red pineapple</name>
    <dbReference type="NCBI Taxonomy" id="296719"/>
    <lineage>
        <taxon>Eukaryota</taxon>
        <taxon>Viridiplantae</taxon>
        <taxon>Streptophyta</taxon>
        <taxon>Embryophyta</taxon>
        <taxon>Tracheophyta</taxon>
        <taxon>Spermatophyta</taxon>
        <taxon>Magnoliopsida</taxon>
        <taxon>Liliopsida</taxon>
        <taxon>Poales</taxon>
        <taxon>Bromeliaceae</taxon>
        <taxon>Bromelioideae</taxon>
        <taxon>Ananas</taxon>
    </lineage>
</organism>
<evidence type="ECO:0000313" key="6">
    <source>
        <dbReference type="EMBL" id="CAD1829630.1"/>
    </source>
</evidence>
<accession>A0A6V7PFG7</accession>
<comment type="similarity">
    <text evidence="1">Belongs to the glycosyltransferase 90 family.</text>
</comment>
<dbReference type="AlphaFoldDB" id="A0A6V7PFG7"/>
<keyword evidence="4" id="KW-0472">Membrane</keyword>
<feature type="domain" description="Glycosyl transferase CAP10" evidence="5">
    <location>
        <begin position="254"/>
        <end position="507"/>
    </location>
</feature>
<protein>
    <recommendedName>
        <fullName evidence="5">Glycosyl transferase CAP10 domain-containing protein</fullName>
    </recommendedName>
</protein>
<feature type="region of interest" description="Disordered" evidence="3">
    <location>
        <begin position="536"/>
        <end position="560"/>
    </location>
</feature>
<keyword evidence="4" id="KW-1133">Transmembrane helix</keyword>